<dbReference type="OrthoDB" id="5872154at2759"/>
<dbReference type="GO" id="GO:0031901">
    <property type="term" value="C:early endosome membrane"/>
    <property type="evidence" value="ECO:0007669"/>
    <property type="project" value="TreeGrafter"/>
</dbReference>
<dbReference type="PROSITE" id="PS50178">
    <property type="entry name" value="ZF_FYVE"/>
    <property type="match status" value="1"/>
</dbReference>
<gene>
    <name evidence="7" type="primary">Zfyve16_0</name>
    <name evidence="7" type="ORF">GEOCAL_R14168</name>
</gene>
<dbReference type="InterPro" id="IPR013083">
    <property type="entry name" value="Znf_RING/FYVE/PHD"/>
</dbReference>
<dbReference type="Proteomes" id="UP000531151">
    <property type="component" value="Unassembled WGS sequence"/>
</dbReference>
<dbReference type="Gene3D" id="3.30.40.10">
    <property type="entry name" value="Zinc/RING finger domain, C3HC4 (zinc finger)"/>
    <property type="match status" value="1"/>
</dbReference>
<dbReference type="InterPro" id="IPR000306">
    <property type="entry name" value="Znf_FYVE"/>
</dbReference>
<dbReference type="GO" id="GO:0006622">
    <property type="term" value="P:protein targeting to lysosome"/>
    <property type="evidence" value="ECO:0007669"/>
    <property type="project" value="TreeGrafter"/>
</dbReference>
<keyword evidence="2 4" id="KW-0863">Zinc-finger</keyword>
<evidence type="ECO:0000256" key="4">
    <source>
        <dbReference type="PROSITE-ProRule" id="PRU00091"/>
    </source>
</evidence>
<accession>A0A7K4J903</accession>
<dbReference type="SUPFAM" id="SSF57903">
    <property type="entry name" value="FYVE/PHD zinc finger"/>
    <property type="match status" value="1"/>
</dbReference>
<feature type="non-terminal residue" evidence="7">
    <location>
        <position position="443"/>
    </location>
</feature>
<dbReference type="PANTHER" id="PTHR46319:SF1">
    <property type="entry name" value="ZINC FINGER FYVE DOMAIN-CONTAINING PROTEIN 16"/>
    <property type="match status" value="1"/>
</dbReference>
<dbReference type="Pfam" id="PF01363">
    <property type="entry name" value="FYVE"/>
    <property type="match status" value="1"/>
</dbReference>
<name>A0A7K4J903_GEOCA</name>
<evidence type="ECO:0000256" key="1">
    <source>
        <dbReference type="ARBA" id="ARBA00022723"/>
    </source>
</evidence>
<keyword evidence="1" id="KW-0479">Metal-binding</keyword>
<dbReference type="InterPro" id="IPR011011">
    <property type="entry name" value="Znf_FYVE_PHD"/>
</dbReference>
<evidence type="ECO:0000256" key="2">
    <source>
        <dbReference type="ARBA" id="ARBA00022771"/>
    </source>
</evidence>
<dbReference type="AlphaFoldDB" id="A0A7K4J903"/>
<dbReference type="EMBL" id="VWPV01017040">
    <property type="protein sequence ID" value="NWH61756.1"/>
    <property type="molecule type" value="Genomic_DNA"/>
</dbReference>
<dbReference type="PANTHER" id="PTHR46319">
    <property type="entry name" value="ZINC FINGER FYVE DOMAIN-CONTAINING PROTEIN"/>
    <property type="match status" value="1"/>
</dbReference>
<proteinExistence type="predicted"/>
<evidence type="ECO:0000256" key="3">
    <source>
        <dbReference type="ARBA" id="ARBA00022833"/>
    </source>
</evidence>
<feature type="domain" description="FYVE-type" evidence="6">
    <location>
        <begin position="415"/>
        <end position="443"/>
    </location>
</feature>
<feature type="region of interest" description="Disordered" evidence="5">
    <location>
        <begin position="347"/>
        <end position="406"/>
    </location>
</feature>
<evidence type="ECO:0000256" key="5">
    <source>
        <dbReference type="SAM" id="MobiDB-lite"/>
    </source>
</evidence>
<evidence type="ECO:0000313" key="7">
    <source>
        <dbReference type="EMBL" id="NWH61756.1"/>
    </source>
</evidence>
<feature type="non-terminal residue" evidence="7">
    <location>
        <position position="1"/>
    </location>
</feature>
<dbReference type="InterPro" id="IPR017455">
    <property type="entry name" value="Znf_FYVE-rel"/>
</dbReference>
<keyword evidence="8" id="KW-1185">Reference proteome</keyword>
<dbReference type="GO" id="GO:0016197">
    <property type="term" value="P:endosomal transport"/>
    <property type="evidence" value="ECO:0007669"/>
    <property type="project" value="TreeGrafter"/>
</dbReference>
<sequence length="443" mass="47964">VESMPSDLPKMPQLHRSHATLPGDFFLPGSSCQTGAEVELEKKITEENIDSEELNKNEILNNVSTSGISAEDVQTSLSCLPLPVSICGSLVTEEKVNPLPQNEMAEVISDVLTVHAGKSATDLLGSRSCKTSDMHEQEGYINKINESIVEESTNGGKYDTENLIDASDSQQIQTFASSILENEAEPYDVGVDSYYDESMGPFMVDFTAEENVIKGDTLISDTELDDFLYEQSLAVFKSSDTDGNTMEADAEGNLAHVNNLPFTEFTEELTQAELEEITSIASSLKVSPTANELEPAMEGHTSHNQDMVESGSGALVSNVYNEGARPKQLLGLSQGTVDQRPLSRTDVLQRENQEASSVTPEALPSGTGVNIGKNSDSAHSGESSSEAEGNQTSENVESLKKPAAVSRKQPLWVPDSEAPNCMNCQVKFTFTKRRHHCRACGKV</sequence>
<evidence type="ECO:0000259" key="6">
    <source>
        <dbReference type="PROSITE" id="PS50178"/>
    </source>
</evidence>
<feature type="compositionally biased region" description="Low complexity" evidence="5">
    <location>
        <begin position="375"/>
        <end position="389"/>
    </location>
</feature>
<protein>
    <submittedName>
        <fullName evidence="7">ZFY16 protein</fullName>
    </submittedName>
</protein>
<organism evidence="7 8">
    <name type="scientific">Geococcyx californianus</name>
    <name type="common">Greater roadrunner</name>
    <name type="synonym">Saurothera californiana</name>
    <dbReference type="NCBI Taxonomy" id="8947"/>
    <lineage>
        <taxon>Eukaryota</taxon>
        <taxon>Metazoa</taxon>
        <taxon>Chordata</taxon>
        <taxon>Craniata</taxon>
        <taxon>Vertebrata</taxon>
        <taxon>Euteleostomi</taxon>
        <taxon>Archelosauria</taxon>
        <taxon>Archosauria</taxon>
        <taxon>Dinosauria</taxon>
        <taxon>Saurischia</taxon>
        <taxon>Theropoda</taxon>
        <taxon>Coelurosauria</taxon>
        <taxon>Aves</taxon>
        <taxon>Neognathae</taxon>
        <taxon>Neoaves</taxon>
        <taxon>Otidimorphae</taxon>
        <taxon>Cuculiformes</taxon>
        <taxon>Neomorphidae</taxon>
        <taxon>Geococcyx</taxon>
    </lineage>
</organism>
<dbReference type="SMART" id="SM00064">
    <property type="entry name" value="FYVE"/>
    <property type="match status" value="1"/>
</dbReference>
<reference evidence="7 8" key="1">
    <citation type="submission" date="2019-09" db="EMBL/GenBank/DDBJ databases">
        <title>Bird 10,000 Genomes (B10K) Project - Family phase.</title>
        <authorList>
            <person name="Zhang G."/>
        </authorList>
    </citation>
    <scope>NUCLEOTIDE SEQUENCE [LARGE SCALE GENOMIC DNA]</scope>
    <source>
        <strain evidence="7">B10K-CU-031-07</strain>
        <tissue evidence="7">Muscle</tissue>
    </source>
</reference>
<dbReference type="GO" id="GO:0008270">
    <property type="term" value="F:zinc ion binding"/>
    <property type="evidence" value="ECO:0007669"/>
    <property type="project" value="UniProtKB-KW"/>
</dbReference>
<evidence type="ECO:0000313" key="8">
    <source>
        <dbReference type="Proteomes" id="UP000531151"/>
    </source>
</evidence>
<keyword evidence="3" id="KW-0862">Zinc</keyword>
<comment type="caution">
    <text evidence="7">The sequence shown here is derived from an EMBL/GenBank/DDBJ whole genome shotgun (WGS) entry which is preliminary data.</text>
</comment>